<sequence>MTRLRRIGPWLPLAVLGIQAVFVWSGVLDLRDAVIIAVVLEVLLWSVLLVRSVTAIRAYRSRRASGSDGWQAAEHALAQVMPTRAARWVLLEPRMWVCLASWIFGTQPTDDATRFSYNAGRKILISTLIAITAVDTVVIHVVLWAIFGNHAWVWVVTGLDVYAMLWFLGFYASMVTLPHLLDDKRLVLRYGVFDELVVPRAAITGARTATRDPTSRRLRTEDDGSADFSCGTATIALALDTEVCLYRRGDEFPAGISTLFVTVDQPGEFISTLRADSRRTGQIAPAAREFARGS</sequence>
<protein>
    <submittedName>
        <fullName evidence="2">Uncharacterized protein</fullName>
    </submittedName>
</protein>
<gene>
    <name evidence="2" type="ORF">FOY51_22945</name>
</gene>
<dbReference type="EMBL" id="VLNY01000015">
    <property type="protein sequence ID" value="KAA0019501.1"/>
    <property type="molecule type" value="Genomic_DNA"/>
</dbReference>
<evidence type="ECO:0000313" key="3">
    <source>
        <dbReference type="Proteomes" id="UP000322244"/>
    </source>
</evidence>
<feature type="transmembrane region" description="Helical" evidence="1">
    <location>
        <begin position="123"/>
        <end position="147"/>
    </location>
</feature>
<dbReference type="Proteomes" id="UP000322244">
    <property type="component" value="Unassembled WGS sequence"/>
</dbReference>
<name>A0A5A7S5L6_9NOCA</name>
<keyword evidence="3" id="KW-1185">Reference proteome</keyword>
<feature type="transmembrane region" description="Helical" evidence="1">
    <location>
        <begin position="33"/>
        <end position="53"/>
    </location>
</feature>
<accession>A0A5A7S5L6</accession>
<feature type="transmembrane region" description="Helical" evidence="1">
    <location>
        <begin position="7"/>
        <end position="27"/>
    </location>
</feature>
<evidence type="ECO:0000256" key="1">
    <source>
        <dbReference type="SAM" id="Phobius"/>
    </source>
</evidence>
<keyword evidence="1" id="KW-1133">Transmembrane helix</keyword>
<feature type="transmembrane region" description="Helical" evidence="1">
    <location>
        <begin position="159"/>
        <end position="181"/>
    </location>
</feature>
<comment type="caution">
    <text evidence="2">The sequence shown here is derived from an EMBL/GenBank/DDBJ whole genome shotgun (WGS) entry which is preliminary data.</text>
</comment>
<reference evidence="2 3" key="1">
    <citation type="submission" date="2019-07" db="EMBL/GenBank/DDBJ databases">
        <title>Rhodococcus cavernicolus sp. nov., isolated from a cave.</title>
        <authorList>
            <person name="Lee S.D."/>
        </authorList>
    </citation>
    <scope>NUCLEOTIDE SEQUENCE [LARGE SCALE GENOMIC DNA]</scope>
    <source>
        <strain evidence="2 3">C1-24</strain>
    </source>
</reference>
<dbReference type="OrthoDB" id="5119624at2"/>
<keyword evidence="1" id="KW-0472">Membrane</keyword>
<evidence type="ECO:0000313" key="2">
    <source>
        <dbReference type="EMBL" id="KAA0019501.1"/>
    </source>
</evidence>
<dbReference type="RefSeq" id="WP_149432597.1">
    <property type="nucleotide sequence ID" value="NZ_VLNY01000015.1"/>
</dbReference>
<dbReference type="AlphaFoldDB" id="A0A5A7S5L6"/>
<proteinExistence type="predicted"/>
<organism evidence="2 3">
    <name type="scientific">Antrihabitans cavernicola</name>
    <dbReference type="NCBI Taxonomy" id="2495913"/>
    <lineage>
        <taxon>Bacteria</taxon>
        <taxon>Bacillati</taxon>
        <taxon>Actinomycetota</taxon>
        <taxon>Actinomycetes</taxon>
        <taxon>Mycobacteriales</taxon>
        <taxon>Nocardiaceae</taxon>
        <taxon>Antrihabitans</taxon>
    </lineage>
</organism>
<keyword evidence="1" id="KW-0812">Transmembrane</keyword>